<dbReference type="AlphaFoldDB" id="E6QTW6"/>
<name>E6QTW6_9ZZZZ</name>
<accession>E6QTW6</accession>
<comment type="caution">
    <text evidence="1">The sequence shown here is derived from an EMBL/GenBank/DDBJ whole genome shotgun (WGS) entry which is preliminary data.</text>
</comment>
<gene>
    <name evidence="1" type="ORF">CARN7_1483</name>
</gene>
<evidence type="ECO:0008006" key="2">
    <source>
        <dbReference type="Google" id="ProtNLM"/>
    </source>
</evidence>
<sequence length="106" mass="12182">MLRDRKPDHLCTRWRASLFYRSNAGAEIDLLLTWTSGELWAIEIKRSLTPKLERGFYAACTDLKPTRKFVVYPGTERYRIAADIEAISLALLVLELNSGNPIDKNR</sequence>
<evidence type="ECO:0000313" key="1">
    <source>
        <dbReference type="EMBL" id="CBI10688.1"/>
    </source>
</evidence>
<protein>
    <recommendedName>
        <fullName evidence="2">DUF4143 domain-containing protein</fullName>
    </recommendedName>
</protein>
<reference evidence="1" key="1">
    <citation type="submission" date="2009-10" db="EMBL/GenBank/DDBJ databases">
        <title>Diversity of trophic interactions inside an arsenic-rich microbial ecosystem.</title>
        <authorList>
            <person name="Bertin P.N."/>
            <person name="Heinrich-Salmeron A."/>
            <person name="Pelletier E."/>
            <person name="Goulhen-Chollet F."/>
            <person name="Arsene-Ploetze F."/>
            <person name="Gallien S."/>
            <person name="Calteau A."/>
            <person name="Vallenet D."/>
            <person name="Casiot C."/>
            <person name="Chane-Woon-Ming B."/>
            <person name="Giloteaux L."/>
            <person name="Barakat M."/>
            <person name="Bonnefoy V."/>
            <person name="Bruneel O."/>
            <person name="Chandler M."/>
            <person name="Cleiss J."/>
            <person name="Duran R."/>
            <person name="Elbaz-Poulichet F."/>
            <person name="Fonknechten N."/>
            <person name="Lauga B."/>
            <person name="Mornico D."/>
            <person name="Ortet P."/>
            <person name="Schaeffer C."/>
            <person name="Siguier P."/>
            <person name="Alexander Thil Smith A."/>
            <person name="Van Dorsselaer A."/>
            <person name="Weissenbach J."/>
            <person name="Medigue C."/>
            <person name="Le Paslier D."/>
        </authorList>
    </citation>
    <scope>NUCLEOTIDE SEQUENCE</scope>
</reference>
<dbReference type="EMBL" id="CABR01000101">
    <property type="protein sequence ID" value="CBI10688.1"/>
    <property type="molecule type" value="Genomic_DNA"/>
</dbReference>
<proteinExistence type="predicted"/>
<organism evidence="1">
    <name type="scientific">mine drainage metagenome</name>
    <dbReference type="NCBI Taxonomy" id="410659"/>
    <lineage>
        <taxon>unclassified sequences</taxon>
        <taxon>metagenomes</taxon>
        <taxon>ecological metagenomes</taxon>
    </lineage>
</organism>